<evidence type="ECO:0000313" key="1">
    <source>
        <dbReference type="EMBL" id="TYI22551.1"/>
    </source>
</evidence>
<dbReference type="EMBL" id="CM017615">
    <property type="protein sequence ID" value="TYI22551.1"/>
    <property type="molecule type" value="Genomic_DNA"/>
</dbReference>
<dbReference type="Proteomes" id="UP000322667">
    <property type="component" value="Chromosome A06"/>
</dbReference>
<accession>A0A5D2Q268</accession>
<protein>
    <submittedName>
        <fullName evidence="1">Uncharacterized protein</fullName>
    </submittedName>
</protein>
<dbReference type="AlphaFoldDB" id="A0A5D2Q268"/>
<sequence length="36" mass="4317">MHAIASTIKTEGCVKIDFYEQRLRWLPTFRLHMPNI</sequence>
<evidence type="ECO:0000313" key="2">
    <source>
        <dbReference type="Proteomes" id="UP000322667"/>
    </source>
</evidence>
<reference evidence="1 2" key="1">
    <citation type="submission" date="2019-07" db="EMBL/GenBank/DDBJ databases">
        <title>WGS assembly of Gossypium tomentosum.</title>
        <authorList>
            <person name="Chen Z.J."/>
            <person name="Sreedasyam A."/>
            <person name="Ando A."/>
            <person name="Song Q."/>
            <person name="De L."/>
            <person name="Hulse-Kemp A."/>
            <person name="Ding M."/>
            <person name="Ye W."/>
            <person name="Kirkbride R."/>
            <person name="Jenkins J."/>
            <person name="Plott C."/>
            <person name="Lovell J."/>
            <person name="Lin Y.-M."/>
            <person name="Vaughn R."/>
            <person name="Liu B."/>
            <person name="Li W."/>
            <person name="Simpson S."/>
            <person name="Scheffler B."/>
            <person name="Saski C."/>
            <person name="Grover C."/>
            <person name="Hu G."/>
            <person name="Conover J."/>
            <person name="Carlson J."/>
            <person name="Shu S."/>
            <person name="Boston L."/>
            <person name="Williams M."/>
            <person name="Peterson D."/>
            <person name="Mcgee K."/>
            <person name="Jones D."/>
            <person name="Wendel J."/>
            <person name="Stelly D."/>
            <person name="Grimwood J."/>
            <person name="Schmutz J."/>
        </authorList>
    </citation>
    <scope>NUCLEOTIDE SEQUENCE [LARGE SCALE GENOMIC DNA]</scope>
    <source>
        <strain evidence="1">7179.01</strain>
    </source>
</reference>
<name>A0A5D2Q268_GOSTO</name>
<keyword evidence="2" id="KW-1185">Reference proteome</keyword>
<proteinExistence type="predicted"/>
<organism evidence="1 2">
    <name type="scientific">Gossypium tomentosum</name>
    <name type="common">Hawaiian cotton</name>
    <name type="synonym">Gossypium sandvicense</name>
    <dbReference type="NCBI Taxonomy" id="34277"/>
    <lineage>
        <taxon>Eukaryota</taxon>
        <taxon>Viridiplantae</taxon>
        <taxon>Streptophyta</taxon>
        <taxon>Embryophyta</taxon>
        <taxon>Tracheophyta</taxon>
        <taxon>Spermatophyta</taxon>
        <taxon>Magnoliopsida</taxon>
        <taxon>eudicotyledons</taxon>
        <taxon>Gunneridae</taxon>
        <taxon>Pentapetalae</taxon>
        <taxon>rosids</taxon>
        <taxon>malvids</taxon>
        <taxon>Malvales</taxon>
        <taxon>Malvaceae</taxon>
        <taxon>Malvoideae</taxon>
        <taxon>Gossypium</taxon>
    </lineage>
</organism>
<gene>
    <name evidence="1" type="ORF">ES332_A06G111500v1</name>
</gene>